<dbReference type="InterPro" id="IPR006094">
    <property type="entry name" value="Oxid_FAD_bind_N"/>
</dbReference>
<accession>A0A0K8J3H6</accession>
<dbReference type="InterPro" id="IPR003170">
    <property type="entry name" value="MurB"/>
</dbReference>
<evidence type="ECO:0000256" key="13">
    <source>
        <dbReference type="ARBA" id="ARBA00023306"/>
    </source>
</evidence>
<comment type="pathway">
    <text evidence="4 16">Cell wall biogenesis; peptidoglycan biosynthesis.</text>
</comment>
<keyword evidence="12 16" id="KW-0560">Oxidoreductase</keyword>
<evidence type="ECO:0000256" key="1">
    <source>
        <dbReference type="ARBA" id="ARBA00001974"/>
    </source>
</evidence>
<comment type="subcellular location">
    <subcellularLocation>
        <location evidence="3 16">Cytoplasm</location>
    </subcellularLocation>
</comment>
<dbReference type="Pfam" id="PF02873">
    <property type="entry name" value="MurB_C"/>
    <property type="match status" value="1"/>
</dbReference>
<dbReference type="EMBL" id="LN879430">
    <property type="protein sequence ID" value="CUH91939.1"/>
    <property type="molecule type" value="Genomic_DNA"/>
</dbReference>
<evidence type="ECO:0000256" key="4">
    <source>
        <dbReference type="ARBA" id="ARBA00004752"/>
    </source>
</evidence>
<keyword evidence="14 16" id="KW-0961">Cell wall biogenesis/degradation</keyword>
<dbReference type="KEGG" id="hsd:SD1D_0386"/>
<keyword evidence="8 16" id="KW-0274">FAD</keyword>
<evidence type="ECO:0000256" key="3">
    <source>
        <dbReference type="ARBA" id="ARBA00004496"/>
    </source>
</evidence>
<dbReference type="Gene3D" id="3.30.465.10">
    <property type="match status" value="1"/>
</dbReference>
<evidence type="ECO:0000256" key="11">
    <source>
        <dbReference type="ARBA" id="ARBA00022984"/>
    </source>
</evidence>
<evidence type="ECO:0000256" key="9">
    <source>
        <dbReference type="ARBA" id="ARBA00022857"/>
    </source>
</evidence>
<dbReference type="InterPro" id="IPR036635">
    <property type="entry name" value="MurB_C_sf"/>
</dbReference>
<evidence type="ECO:0000256" key="14">
    <source>
        <dbReference type="ARBA" id="ARBA00023316"/>
    </source>
</evidence>
<organism evidence="18 19">
    <name type="scientific">Herbinix luporum</name>
    <dbReference type="NCBI Taxonomy" id="1679721"/>
    <lineage>
        <taxon>Bacteria</taxon>
        <taxon>Bacillati</taxon>
        <taxon>Bacillota</taxon>
        <taxon>Clostridia</taxon>
        <taxon>Lachnospirales</taxon>
        <taxon>Lachnospiraceae</taxon>
        <taxon>Herbinix</taxon>
    </lineage>
</organism>
<dbReference type="NCBIfam" id="TIGR00179">
    <property type="entry name" value="murB"/>
    <property type="match status" value="1"/>
</dbReference>
<dbReference type="GO" id="GO:0071555">
    <property type="term" value="P:cell wall organization"/>
    <property type="evidence" value="ECO:0007669"/>
    <property type="project" value="UniProtKB-KW"/>
</dbReference>
<dbReference type="Gene3D" id="3.30.43.10">
    <property type="entry name" value="Uridine Diphospho-n-acetylenolpyruvylglucosamine Reductase, domain 2"/>
    <property type="match status" value="1"/>
</dbReference>
<keyword evidence="19" id="KW-1185">Reference proteome</keyword>
<gene>
    <name evidence="16 18" type="primary">murB</name>
    <name evidence="18" type="ORF">SD1D_0386</name>
</gene>
<dbReference type="GO" id="GO:0009252">
    <property type="term" value="P:peptidoglycan biosynthetic process"/>
    <property type="evidence" value="ECO:0007669"/>
    <property type="project" value="UniProtKB-UniRule"/>
</dbReference>
<dbReference type="GO" id="GO:0071949">
    <property type="term" value="F:FAD binding"/>
    <property type="evidence" value="ECO:0007669"/>
    <property type="project" value="InterPro"/>
</dbReference>
<dbReference type="GO" id="GO:0008762">
    <property type="term" value="F:UDP-N-acetylmuramate dehydrogenase activity"/>
    <property type="evidence" value="ECO:0007669"/>
    <property type="project" value="UniProtKB-UniRule"/>
</dbReference>
<evidence type="ECO:0000256" key="15">
    <source>
        <dbReference type="ARBA" id="ARBA00048914"/>
    </source>
</evidence>
<name>A0A0K8J3H6_9FIRM</name>
<protein>
    <recommendedName>
        <fullName evidence="16">UDP-N-acetylenolpyruvoylglucosamine reductase</fullName>
        <ecNumber evidence="16">1.3.1.98</ecNumber>
    </recommendedName>
    <alternativeName>
        <fullName evidence="16">UDP-N-acetylmuramate dehydrogenase</fullName>
    </alternativeName>
</protein>
<dbReference type="InterPro" id="IPR036318">
    <property type="entry name" value="FAD-bd_PCMH-like_sf"/>
</dbReference>
<dbReference type="PROSITE" id="PS51387">
    <property type="entry name" value="FAD_PCMH"/>
    <property type="match status" value="1"/>
</dbReference>
<keyword evidence="10 16" id="KW-0133">Cell shape</keyword>
<dbReference type="OrthoDB" id="9804753at2"/>
<keyword evidence="11 16" id="KW-0573">Peptidoglycan synthesis</keyword>
<evidence type="ECO:0000256" key="5">
    <source>
        <dbReference type="ARBA" id="ARBA00022490"/>
    </source>
</evidence>
<dbReference type="InterPro" id="IPR016167">
    <property type="entry name" value="FAD-bd_PCMH_sub1"/>
</dbReference>
<dbReference type="GO" id="GO:0051301">
    <property type="term" value="P:cell division"/>
    <property type="evidence" value="ECO:0007669"/>
    <property type="project" value="UniProtKB-KW"/>
</dbReference>
<keyword evidence="7 16" id="KW-0285">Flavoprotein</keyword>
<feature type="active site" description="Proton donor" evidence="16">
    <location>
        <position position="227"/>
    </location>
</feature>
<keyword evidence="6 16" id="KW-0132">Cell division</keyword>
<dbReference type="UniPathway" id="UPA00219"/>
<dbReference type="SUPFAM" id="SSF56194">
    <property type="entry name" value="Uridine diphospho-N-Acetylenolpyruvylglucosamine reductase, MurB, C-terminal domain"/>
    <property type="match status" value="1"/>
</dbReference>
<keyword evidence="13 16" id="KW-0131">Cell cycle</keyword>
<comment type="function">
    <text evidence="2 16">Cell wall formation.</text>
</comment>
<evidence type="ECO:0000256" key="2">
    <source>
        <dbReference type="ARBA" id="ARBA00003921"/>
    </source>
</evidence>
<dbReference type="InterPro" id="IPR011601">
    <property type="entry name" value="MurB_C"/>
</dbReference>
<proteinExistence type="inferred from homology"/>
<comment type="similarity">
    <text evidence="16">Belongs to the MurB family.</text>
</comment>
<feature type="domain" description="FAD-binding PCMH-type" evidence="17">
    <location>
        <begin position="32"/>
        <end position="251"/>
    </location>
</feature>
<dbReference type="AlphaFoldDB" id="A0A0K8J3H6"/>
<keyword evidence="9 16" id="KW-0521">NADP</keyword>
<dbReference type="GO" id="GO:0008360">
    <property type="term" value="P:regulation of cell shape"/>
    <property type="evidence" value="ECO:0007669"/>
    <property type="project" value="UniProtKB-KW"/>
</dbReference>
<evidence type="ECO:0000313" key="18">
    <source>
        <dbReference type="EMBL" id="CUH91939.1"/>
    </source>
</evidence>
<dbReference type="Pfam" id="PF01565">
    <property type="entry name" value="FAD_binding_4"/>
    <property type="match status" value="1"/>
</dbReference>
<dbReference type="RefSeq" id="WP_058257361.1">
    <property type="nucleotide sequence ID" value="NZ_DUPS01000012.1"/>
</dbReference>
<comment type="cofactor">
    <cofactor evidence="1 16">
        <name>FAD</name>
        <dbReference type="ChEBI" id="CHEBI:57692"/>
    </cofactor>
</comment>
<evidence type="ECO:0000259" key="17">
    <source>
        <dbReference type="PROSITE" id="PS51387"/>
    </source>
</evidence>
<dbReference type="HAMAP" id="MF_00037">
    <property type="entry name" value="MurB"/>
    <property type="match status" value="1"/>
</dbReference>
<reference evidence="19" key="1">
    <citation type="submission" date="2015-09" db="EMBL/GenBank/DDBJ databases">
        <authorList>
            <person name="Wibberg D."/>
        </authorList>
    </citation>
    <scope>NUCLEOTIDE SEQUENCE [LARGE SCALE GENOMIC DNA]</scope>
    <source>
        <strain evidence="19">SD1D</strain>
    </source>
</reference>
<evidence type="ECO:0000256" key="16">
    <source>
        <dbReference type="HAMAP-Rule" id="MF_00037"/>
    </source>
</evidence>
<evidence type="ECO:0000256" key="7">
    <source>
        <dbReference type="ARBA" id="ARBA00022630"/>
    </source>
</evidence>
<dbReference type="SUPFAM" id="SSF56176">
    <property type="entry name" value="FAD-binding/transporter-associated domain-like"/>
    <property type="match status" value="1"/>
</dbReference>
<dbReference type="InterPro" id="IPR016166">
    <property type="entry name" value="FAD-bd_PCMH"/>
</dbReference>
<dbReference type="NCBIfam" id="NF010480">
    <property type="entry name" value="PRK13905.1"/>
    <property type="match status" value="1"/>
</dbReference>
<dbReference type="EC" id="1.3.1.98" evidence="16"/>
<dbReference type="PANTHER" id="PTHR21071">
    <property type="entry name" value="UDP-N-ACETYLENOLPYRUVOYLGLUCOSAMINE REDUCTASE"/>
    <property type="match status" value="1"/>
</dbReference>
<evidence type="ECO:0000256" key="6">
    <source>
        <dbReference type="ARBA" id="ARBA00022618"/>
    </source>
</evidence>
<evidence type="ECO:0000256" key="12">
    <source>
        <dbReference type="ARBA" id="ARBA00023002"/>
    </source>
</evidence>
<feature type="active site" evidence="16">
    <location>
        <position position="297"/>
    </location>
</feature>
<dbReference type="GO" id="GO:0005829">
    <property type="term" value="C:cytosol"/>
    <property type="evidence" value="ECO:0007669"/>
    <property type="project" value="TreeGrafter"/>
</dbReference>
<dbReference type="InterPro" id="IPR016169">
    <property type="entry name" value="FAD-bd_PCMH_sub2"/>
</dbReference>
<dbReference type="Gene3D" id="3.90.78.10">
    <property type="entry name" value="UDP-N-acetylenolpyruvoylglucosamine reductase, C-terminal domain"/>
    <property type="match status" value="1"/>
</dbReference>
<evidence type="ECO:0000256" key="8">
    <source>
        <dbReference type="ARBA" id="ARBA00022827"/>
    </source>
</evidence>
<sequence length="307" mass="33966">MEDLLLKELYKILKKEQIKIKEPMSQHTSLRIGGEADYMVFPSCVDEIRQVVLLCKTHNIPYYIMGNGSNLLVSDMGYRGLIIKLASNFSDVVVNDDNTVHAQAGVLLSKLSSVIAREELTGFEFAAGIPGTLGGAVTMNAGAYGGEMKQCLLSAKVMDSEGEIFTLDNEGLKLGYRSSILQKNNLCLLEAVMKFNKGDKQQIWDKIHELNSQRRLKQPLDQFSAGSTFKRPQGYFAGKLISDAGLKGYQIGGAAVSEKHCGFLINKDNASAKDFMALIKDVSRIVYEKFGVRLEPEVKFLGNFDMD</sequence>
<feature type="active site" evidence="16">
    <location>
        <position position="177"/>
    </location>
</feature>
<evidence type="ECO:0000313" key="19">
    <source>
        <dbReference type="Proteomes" id="UP000196053"/>
    </source>
</evidence>
<keyword evidence="5 16" id="KW-0963">Cytoplasm</keyword>
<dbReference type="Proteomes" id="UP000196053">
    <property type="component" value="Chromosome I"/>
</dbReference>
<evidence type="ECO:0000256" key="10">
    <source>
        <dbReference type="ARBA" id="ARBA00022960"/>
    </source>
</evidence>
<dbReference type="PANTHER" id="PTHR21071:SF4">
    <property type="entry name" value="UDP-N-ACETYLENOLPYRUVOYLGLUCOSAMINE REDUCTASE"/>
    <property type="match status" value="1"/>
</dbReference>
<comment type="catalytic activity">
    <reaction evidence="15 16">
        <text>UDP-N-acetyl-alpha-D-muramate + NADP(+) = UDP-N-acetyl-3-O-(1-carboxyvinyl)-alpha-D-glucosamine + NADPH + H(+)</text>
        <dbReference type="Rhea" id="RHEA:12248"/>
        <dbReference type="ChEBI" id="CHEBI:15378"/>
        <dbReference type="ChEBI" id="CHEBI:57783"/>
        <dbReference type="ChEBI" id="CHEBI:58349"/>
        <dbReference type="ChEBI" id="CHEBI:68483"/>
        <dbReference type="ChEBI" id="CHEBI:70757"/>
        <dbReference type="EC" id="1.3.1.98"/>
    </reaction>
</comment>